<dbReference type="AlphaFoldDB" id="A0A165PT64"/>
<feature type="region of interest" description="Disordered" evidence="1">
    <location>
        <begin position="84"/>
        <end position="108"/>
    </location>
</feature>
<keyword evidence="3" id="KW-1185">Reference proteome</keyword>
<dbReference type="Proteomes" id="UP000076761">
    <property type="component" value="Unassembled WGS sequence"/>
</dbReference>
<feature type="compositionally biased region" description="Polar residues" evidence="1">
    <location>
        <begin position="98"/>
        <end position="108"/>
    </location>
</feature>
<name>A0A165PT64_9AGAM</name>
<proteinExistence type="predicted"/>
<accession>A0A165PT64</accession>
<evidence type="ECO:0000256" key="1">
    <source>
        <dbReference type="SAM" id="MobiDB-lite"/>
    </source>
</evidence>
<sequence>MAVFKRAKNSAETQKKISRSKRSVKQWHSRGEDRPDTRWRTKLKRLYRIEKMIDEILEMPQMHNGQKSTNLNSENLNSEDLVSGDAATSATRCPRPASVNNSLSSDTETLAQSTLVPLSDIGSSCHLPPPPSSSNVPFPTALDNHKHSPVEPKPAVGPGMLDKGALPFARTVAECKWPSLTVECLTVDSSSDEEDFCSEKDASVSDDGIYAIPQKRRRRDSSPRRLPSSRVRGRDIKPKPLRGLGVSSYE</sequence>
<feature type="region of interest" description="Disordered" evidence="1">
    <location>
        <begin position="121"/>
        <end position="158"/>
    </location>
</feature>
<feature type="region of interest" description="Disordered" evidence="1">
    <location>
        <begin position="207"/>
        <end position="250"/>
    </location>
</feature>
<feature type="region of interest" description="Disordered" evidence="1">
    <location>
        <begin position="1"/>
        <end position="37"/>
    </location>
</feature>
<gene>
    <name evidence="2" type="ORF">NEOLEDRAFT_1150656</name>
</gene>
<feature type="compositionally biased region" description="Basic residues" evidence="1">
    <location>
        <begin position="16"/>
        <end position="28"/>
    </location>
</feature>
<dbReference type="InParanoid" id="A0A165PT64"/>
<evidence type="ECO:0000313" key="3">
    <source>
        <dbReference type="Proteomes" id="UP000076761"/>
    </source>
</evidence>
<dbReference type="EMBL" id="KV425606">
    <property type="protein sequence ID" value="KZT21461.1"/>
    <property type="molecule type" value="Genomic_DNA"/>
</dbReference>
<evidence type="ECO:0000313" key="2">
    <source>
        <dbReference type="EMBL" id="KZT21461.1"/>
    </source>
</evidence>
<protein>
    <submittedName>
        <fullName evidence="2">Uncharacterized protein</fullName>
    </submittedName>
</protein>
<organism evidence="2 3">
    <name type="scientific">Neolentinus lepideus HHB14362 ss-1</name>
    <dbReference type="NCBI Taxonomy" id="1314782"/>
    <lineage>
        <taxon>Eukaryota</taxon>
        <taxon>Fungi</taxon>
        <taxon>Dikarya</taxon>
        <taxon>Basidiomycota</taxon>
        <taxon>Agaricomycotina</taxon>
        <taxon>Agaricomycetes</taxon>
        <taxon>Gloeophyllales</taxon>
        <taxon>Gloeophyllaceae</taxon>
        <taxon>Neolentinus</taxon>
    </lineage>
</organism>
<reference evidence="2 3" key="1">
    <citation type="journal article" date="2016" name="Mol. Biol. Evol.">
        <title>Comparative Genomics of Early-Diverging Mushroom-Forming Fungi Provides Insights into the Origins of Lignocellulose Decay Capabilities.</title>
        <authorList>
            <person name="Nagy L.G."/>
            <person name="Riley R."/>
            <person name="Tritt A."/>
            <person name="Adam C."/>
            <person name="Daum C."/>
            <person name="Floudas D."/>
            <person name="Sun H."/>
            <person name="Yadav J.S."/>
            <person name="Pangilinan J."/>
            <person name="Larsson K.H."/>
            <person name="Matsuura K."/>
            <person name="Barry K."/>
            <person name="Labutti K."/>
            <person name="Kuo R."/>
            <person name="Ohm R.A."/>
            <person name="Bhattacharya S.S."/>
            <person name="Shirouzu T."/>
            <person name="Yoshinaga Y."/>
            <person name="Martin F.M."/>
            <person name="Grigoriev I.V."/>
            <person name="Hibbett D.S."/>
        </authorList>
    </citation>
    <scope>NUCLEOTIDE SEQUENCE [LARGE SCALE GENOMIC DNA]</scope>
    <source>
        <strain evidence="2 3">HHB14362 ss-1</strain>
    </source>
</reference>